<comment type="similarity">
    <text evidence="13">Belongs to the NiCoT transporter (TC 2.A.52) family.</text>
</comment>
<feature type="signal peptide" evidence="14">
    <location>
        <begin position="1"/>
        <end position="19"/>
    </location>
</feature>
<evidence type="ECO:0000256" key="4">
    <source>
        <dbReference type="ARBA" id="ARBA00022448"/>
    </source>
</evidence>
<feature type="transmembrane region" description="Helical" evidence="13">
    <location>
        <begin position="410"/>
        <end position="435"/>
    </location>
</feature>
<evidence type="ECO:0000256" key="9">
    <source>
        <dbReference type="ARBA" id="ARBA00023065"/>
    </source>
</evidence>
<evidence type="ECO:0000313" key="16">
    <source>
        <dbReference type="Proteomes" id="UP000052237"/>
    </source>
</evidence>
<keyword evidence="8 13" id="KW-1133">Transmembrane helix</keyword>
<keyword evidence="7 13" id="KW-0812">Transmembrane</keyword>
<protein>
    <recommendedName>
        <fullName evidence="13">Nickel/cobalt efflux system</fullName>
    </recommendedName>
</protein>
<evidence type="ECO:0000256" key="1">
    <source>
        <dbReference type="ARBA" id="ARBA00002510"/>
    </source>
</evidence>
<dbReference type="GO" id="GO:0046583">
    <property type="term" value="F:monoatomic cation efflux transmembrane transporter activity"/>
    <property type="evidence" value="ECO:0007669"/>
    <property type="project" value="TreeGrafter"/>
</dbReference>
<dbReference type="InterPro" id="IPR011541">
    <property type="entry name" value="Ni/Co_transpt_high_affinity"/>
</dbReference>
<dbReference type="EMBL" id="FAVB01000002">
    <property type="protein sequence ID" value="CUU78651.1"/>
    <property type="molecule type" value="Genomic_DNA"/>
</dbReference>
<reference evidence="15 16" key="1">
    <citation type="submission" date="2015-11" db="EMBL/GenBank/DDBJ databases">
        <authorList>
            <consortium name="Pathogen Informatics"/>
        </authorList>
    </citation>
    <scope>NUCLEOTIDE SEQUENCE [LARGE SCALE GENOMIC DNA]</scope>
    <source>
        <strain evidence="15 16">006A-0059</strain>
    </source>
</reference>
<dbReference type="GO" id="GO:0032025">
    <property type="term" value="P:response to cobalt ion"/>
    <property type="evidence" value="ECO:0007669"/>
    <property type="project" value="TreeGrafter"/>
</dbReference>
<dbReference type="InterPro" id="IPR051224">
    <property type="entry name" value="NiCoT_RcnA"/>
</dbReference>
<keyword evidence="14" id="KW-0732">Signal</keyword>
<evidence type="ECO:0000313" key="15">
    <source>
        <dbReference type="EMBL" id="CUU78651.1"/>
    </source>
</evidence>
<keyword evidence="9" id="KW-0406">Ion transport</keyword>
<evidence type="ECO:0000256" key="8">
    <source>
        <dbReference type="ARBA" id="ARBA00022989"/>
    </source>
</evidence>
<evidence type="ECO:0000256" key="5">
    <source>
        <dbReference type="ARBA" id="ARBA00022475"/>
    </source>
</evidence>
<feature type="transmembrane region" description="Helical" evidence="13">
    <location>
        <begin position="320"/>
        <end position="342"/>
    </location>
</feature>
<dbReference type="Proteomes" id="UP000052237">
    <property type="component" value="Unassembled WGS sequence"/>
</dbReference>
<evidence type="ECO:0000256" key="10">
    <source>
        <dbReference type="ARBA" id="ARBA00023112"/>
    </source>
</evidence>
<evidence type="ECO:0000256" key="13">
    <source>
        <dbReference type="RuleBase" id="RU362101"/>
    </source>
</evidence>
<feature type="transmembrane region" description="Helical" evidence="13">
    <location>
        <begin position="380"/>
        <end position="404"/>
    </location>
</feature>
<dbReference type="GO" id="GO:0015099">
    <property type="term" value="F:nickel cation transmembrane transporter activity"/>
    <property type="evidence" value="ECO:0007669"/>
    <property type="project" value="UniProtKB-UniRule"/>
</dbReference>
<evidence type="ECO:0000256" key="7">
    <source>
        <dbReference type="ARBA" id="ARBA00022692"/>
    </source>
</evidence>
<dbReference type="GO" id="GO:0005886">
    <property type="term" value="C:plasma membrane"/>
    <property type="evidence" value="ECO:0007669"/>
    <property type="project" value="UniProtKB-SubCell"/>
</dbReference>
<dbReference type="AlphaFoldDB" id="A0A0S4RX80"/>
<feature type="transmembrane region" description="Helical" evidence="13">
    <location>
        <begin position="244"/>
        <end position="262"/>
    </location>
</feature>
<keyword evidence="16" id="KW-1185">Reference proteome</keyword>
<keyword evidence="11 13" id="KW-0472">Membrane</keyword>
<feature type="transmembrane region" description="Helical" evidence="13">
    <location>
        <begin position="447"/>
        <end position="467"/>
    </location>
</feature>
<proteinExistence type="inferred from homology"/>
<feature type="chain" id="PRO_5006626961" description="Nickel/cobalt efflux system" evidence="14">
    <location>
        <begin position="20"/>
        <end position="474"/>
    </location>
</feature>
<sequence>MKLCSVIVFVLAIFSNLNACALCALYSPTAHANIKFISQNTALKEVKIQWIFSENFTKLTFETYDINSNLKLEDAELKEIKKALLDYLKPRNYLISASYYDGLQKDISLKLDPKDVRVLVQNLRLKFEFDFSLNLELKDKRVVKITIFDPEDYFNFKIASGEFYELEDGFFIKPNVNLNTGFYEITTKAPPKPLLHQLVPNEQQLNEQKFEIDKIDESKTNFISMLGVKYLGELKSLIKNGGDIHFILLISFIYGLLHAAGPGHGKLLTTSYFAANGGSYVKAFLFALKIGFLHVIGALVLVYATMFLVESFVSKTVNEVAGVTTKISAILIVLVACAMLVAKFKKNKFKFSPSRSSSRILNSSCACSCPKCSCKKDGEWFVVLGASLVPCPGVVLVFILAFGIGSFGAAFLSALMIGLAMAIVIFLAAVFGRALNLGFSKFKPVGFYFEILALCLMIMLGVFMFIASQRIQVL</sequence>
<organism evidence="15 16">
    <name type="scientific">Campylobacter hyointestinalis subsp. hyointestinalis</name>
    <dbReference type="NCBI Taxonomy" id="91352"/>
    <lineage>
        <taxon>Bacteria</taxon>
        <taxon>Pseudomonadati</taxon>
        <taxon>Campylobacterota</taxon>
        <taxon>Epsilonproteobacteria</taxon>
        <taxon>Campylobacterales</taxon>
        <taxon>Campylobacteraceae</taxon>
        <taxon>Campylobacter</taxon>
    </lineage>
</organism>
<evidence type="ECO:0000256" key="12">
    <source>
        <dbReference type="ARBA" id="ARBA00023285"/>
    </source>
</evidence>
<comment type="subcellular location">
    <subcellularLocation>
        <location evidence="2 13">Cell membrane</location>
        <topology evidence="2 13">Multi-pass membrane protein</topology>
    </subcellularLocation>
</comment>
<keyword evidence="4 13" id="KW-0813">Transport</keyword>
<dbReference type="Pfam" id="PF06226">
    <property type="entry name" value="DUF1007"/>
    <property type="match status" value="1"/>
</dbReference>
<evidence type="ECO:0000256" key="14">
    <source>
        <dbReference type="SAM" id="SignalP"/>
    </source>
</evidence>
<evidence type="ECO:0000256" key="2">
    <source>
        <dbReference type="ARBA" id="ARBA00004651"/>
    </source>
</evidence>
<evidence type="ECO:0000256" key="3">
    <source>
        <dbReference type="ARBA" id="ARBA00022426"/>
    </source>
</evidence>
<accession>A0A0S4RX80</accession>
<dbReference type="Pfam" id="PF03824">
    <property type="entry name" value="NicO"/>
    <property type="match status" value="1"/>
</dbReference>
<evidence type="ECO:0000256" key="6">
    <source>
        <dbReference type="ARBA" id="ARBA00022596"/>
    </source>
</evidence>
<feature type="transmembrane region" description="Helical" evidence="13">
    <location>
        <begin position="283"/>
        <end position="308"/>
    </location>
</feature>
<keyword evidence="5" id="KW-1003">Cell membrane</keyword>
<evidence type="ECO:0000256" key="11">
    <source>
        <dbReference type="ARBA" id="ARBA00023136"/>
    </source>
</evidence>
<dbReference type="GO" id="GO:0010045">
    <property type="term" value="P:response to nickel cation"/>
    <property type="evidence" value="ECO:0007669"/>
    <property type="project" value="TreeGrafter"/>
</dbReference>
<comment type="function">
    <text evidence="1">Efflux system for nickel and cobalt.</text>
</comment>
<keyword evidence="3" id="KW-0171">Cobalt transport</keyword>
<comment type="caution">
    <text evidence="15">The sequence shown here is derived from an EMBL/GenBank/DDBJ whole genome shotgun (WGS) entry which is preliminary data.</text>
</comment>
<dbReference type="InterPro" id="IPR010412">
    <property type="entry name" value="DUF1007"/>
</dbReference>
<dbReference type="PANTHER" id="PTHR40659">
    <property type="entry name" value="NICKEL/COBALT EFFLUX SYSTEM RCNA"/>
    <property type="match status" value="1"/>
</dbReference>
<keyword evidence="12" id="KW-0170">Cobalt</keyword>
<gene>
    <name evidence="15" type="ORF">ERS686654_00991</name>
</gene>
<name>A0A0S4RX80_CAMHY</name>
<keyword evidence="10" id="KW-0921">Nickel transport</keyword>
<dbReference type="RefSeq" id="WP_059435092.1">
    <property type="nucleotide sequence ID" value="NZ_FAVB01000002.1"/>
</dbReference>
<keyword evidence="6" id="KW-0533">Nickel</keyword>
<dbReference type="GO" id="GO:0006824">
    <property type="term" value="P:cobalt ion transport"/>
    <property type="evidence" value="ECO:0007669"/>
    <property type="project" value="UniProtKB-KW"/>
</dbReference>
<dbReference type="PANTHER" id="PTHR40659:SF1">
    <property type="entry name" value="NICKEL_COBALT EFFLUX SYSTEM RCNA"/>
    <property type="match status" value="1"/>
</dbReference>